<protein>
    <submittedName>
        <fullName evidence="2">Uncharacterized protein</fullName>
    </submittedName>
</protein>
<dbReference type="AlphaFoldDB" id="A0A166WRU8"/>
<evidence type="ECO:0000313" key="2">
    <source>
        <dbReference type="EMBL" id="KZP34042.1"/>
    </source>
</evidence>
<sequence length="454" mass="50453">MTTLPTELICAIAESLVSERRAEPPQFDNSCSVKQRWGAIGALSTASKLFRAIALEAWFQRLYLSSEDELNYLTHHWPAVFDWVREIHFVIEGASEAWSLRRFARVRRIRIDLLDTASYGFPFTDVPASLAHLNIRNINWPSPGVYSTIATTFRHIQTLHIHQPRVWCGLCNVCEIPNFQAARTESISYAGGVGLPAHYAIALAPMQRLARVQLTVGNLGRAKRPLNPRENADAWAGECSSCMRSLYRDEAFRASWVAKKTSAPPEVEGGGGGGLADPHPHPHGAGKEQWDVLRRPPLLRDVVWEFWGVDKDDLDSHEGMENGIFISLSTYFLYNLQADAVGLHLRVDDIHELGLQRRAPNKEVVDVGEAGYIDIGTERDLLAVVLAVDWPRRVSTEDTGALGDSRRDHRREELAHIGVGSSALRLRGCGDFADADGPYGLVGDHDPAGKLARF</sequence>
<feature type="region of interest" description="Disordered" evidence="1">
    <location>
        <begin position="262"/>
        <end position="288"/>
    </location>
</feature>
<dbReference type="Proteomes" id="UP000076532">
    <property type="component" value="Unassembled WGS sequence"/>
</dbReference>
<dbReference type="EMBL" id="KV417481">
    <property type="protein sequence ID" value="KZP34042.1"/>
    <property type="molecule type" value="Genomic_DNA"/>
</dbReference>
<evidence type="ECO:0000313" key="3">
    <source>
        <dbReference type="Proteomes" id="UP000076532"/>
    </source>
</evidence>
<keyword evidence="3" id="KW-1185">Reference proteome</keyword>
<reference evidence="2 3" key="1">
    <citation type="journal article" date="2016" name="Mol. Biol. Evol.">
        <title>Comparative Genomics of Early-Diverging Mushroom-Forming Fungi Provides Insights into the Origins of Lignocellulose Decay Capabilities.</title>
        <authorList>
            <person name="Nagy L.G."/>
            <person name="Riley R."/>
            <person name="Tritt A."/>
            <person name="Adam C."/>
            <person name="Daum C."/>
            <person name="Floudas D."/>
            <person name="Sun H."/>
            <person name="Yadav J.S."/>
            <person name="Pangilinan J."/>
            <person name="Larsson K.H."/>
            <person name="Matsuura K."/>
            <person name="Barry K."/>
            <person name="Labutti K."/>
            <person name="Kuo R."/>
            <person name="Ohm R.A."/>
            <person name="Bhattacharya S.S."/>
            <person name="Shirouzu T."/>
            <person name="Yoshinaga Y."/>
            <person name="Martin F.M."/>
            <person name="Grigoriev I.V."/>
            <person name="Hibbett D.S."/>
        </authorList>
    </citation>
    <scope>NUCLEOTIDE SEQUENCE [LARGE SCALE GENOMIC DNA]</scope>
    <source>
        <strain evidence="2 3">CBS 109695</strain>
    </source>
</reference>
<evidence type="ECO:0000256" key="1">
    <source>
        <dbReference type="SAM" id="MobiDB-lite"/>
    </source>
</evidence>
<organism evidence="2 3">
    <name type="scientific">Athelia psychrophila</name>
    <dbReference type="NCBI Taxonomy" id="1759441"/>
    <lineage>
        <taxon>Eukaryota</taxon>
        <taxon>Fungi</taxon>
        <taxon>Dikarya</taxon>
        <taxon>Basidiomycota</taxon>
        <taxon>Agaricomycotina</taxon>
        <taxon>Agaricomycetes</taxon>
        <taxon>Agaricomycetidae</taxon>
        <taxon>Atheliales</taxon>
        <taxon>Atheliaceae</taxon>
        <taxon>Athelia</taxon>
    </lineage>
</organism>
<gene>
    <name evidence="2" type="ORF">FIBSPDRAFT_924363</name>
</gene>
<accession>A0A166WRU8</accession>
<dbReference type="OrthoDB" id="3167300at2759"/>
<proteinExistence type="predicted"/>
<name>A0A166WRU8_9AGAM</name>